<keyword evidence="4 8" id="KW-0479">Metal-binding</keyword>
<evidence type="ECO:0000256" key="5">
    <source>
        <dbReference type="ARBA" id="ARBA00022801"/>
    </source>
</evidence>
<dbReference type="SUPFAM" id="SSF101821">
    <property type="entry name" value="Aminopeptidase/glucanase lid domain"/>
    <property type="match status" value="1"/>
</dbReference>
<feature type="binding site" evidence="8">
    <location>
        <position position="60"/>
    </location>
    <ligand>
        <name>Zn(2+)</name>
        <dbReference type="ChEBI" id="CHEBI:29105"/>
        <label>1</label>
    </ligand>
</feature>
<keyword evidence="3" id="KW-0645">Protease</keyword>
<feature type="binding site" evidence="8">
    <location>
        <position position="199"/>
    </location>
    <ligand>
        <name>Zn(2+)</name>
        <dbReference type="ChEBI" id="CHEBI:29105"/>
        <label>2</label>
    </ligand>
</feature>
<keyword evidence="5" id="KW-0378">Hydrolase</keyword>
<dbReference type="Gene3D" id="2.40.30.40">
    <property type="entry name" value="Peptidase M42, domain 2"/>
    <property type="match status" value="1"/>
</dbReference>
<evidence type="ECO:0000313" key="10">
    <source>
        <dbReference type="Proteomes" id="UP000219573"/>
    </source>
</evidence>
<evidence type="ECO:0000256" key="7">
    <source>
        <dbReference type="PIRSR" id="PIRSR001123-1"/>
    </source>
</evidence>
<keyword evidence="10" id="KW-1185">Reference proteome</keyword>
<reference evidence="10" key="1">
    <citation type="submission" date="2017-09" db="EMBL/GenBank/DDBJ databases">
        <authorList>
            <person name="Varghese N."/>
            <person name="Submissions S."/>
        </authorList>
    </citation>
    <scope>NUCLEOTIDE SEQUENCE [LARGE SCALE GENOMIC DNA]</scope>
    <source>
        <strain evidence="10">MSL47</strain>
    </source>
</reference>
<evidence type="ECO:0000256" key="1">
    <source>
        <dbReference type="ARBA" id="ARBA00006272"/>
    </source>
</evidence>
<evidence type="ECO:0000256" key="6">
    <source>
        <dbReference type="PIRNR" id="PIRNR001123"/>
    </source>
</evidence>
<dbReference type="GO" id="GO:0004177">
    <property type="term" value="F:aminopeptidase activity"/>
    <property type="evidence" value="ECO:0007669"/>
    <property type="project" value="UniProtKB-UniRule"/>
</dbReference>
<feature type="active site" description="Proton acceptor" evidence="7">
    <location>
        <position position="198"/>
    </location>
</feature>
<feature type="binding site" evidence="8">
    <location>
        <position position="170"/>
    </location>
    <ligand>
        <name>Zn(2+)</name>
        <dbReference type="ChEBI" id="CHEBI:29105"/>
        <label>2</label>
    </ligand>
</feature>
<dbReference type="InterPro" id="IPR023367">
    <property type="entry name" value="Peptidase_M42_dom2"/>
</dbReference>
<dbReference type="InterPro" id="IPR051464">
    <property type="entry name" value="Peptidase_M42_aminopept"/>
</dbReference>
<gene>
    <name evidence="9" type="ORF">SAMN06265827_101192</name>
</gene>
<dbReference type="GO" id="GO:0006508">
    <property type="term" value="P:proteolysis"/>
    <property type="evidence" value="ECO:0007669"/>
    <property type="project" value="UniProtKB-KW"/>
</dbReference>
<dbReference type="RefSeq" id="WP_097016230.1">
    <property type="nucleotide sequence ID" value="NZ_OBDZ01000001.1"/>
</dbReference>
<evidence type="ECO:0000256" key="2">
    <source>
        <dbReference type="ARBA" id="ARBA00022438"/>
    </source>
</evidence>
<feature type="binding site" evidence="8">
    <location>
        <position position="221"/>
    </location>
    <ligand>
        <name>Zn(2+)</name>
        <dbReference type="ChEBI" id="CHEBI:29105"/>
        <label>1</label>
    </ligand>
</feature>
<dbReference type="Proteomes" id="UP000219573">
    <property type="component" value="Unassembled WGS sequence"/>
</dbReference>
<dbReference type="PANTHER" id="PTHR32481">
    <property type="entry name" value="AMINOPEPTIDASE"/>
    <property type="match status" value="1"/>
</dbReference>
<comment type="cofactor">
    <cofactor evidence="8">
        <name>a divalent metal cation</name>
        <dbReference type="ChEBI" id="CHEBI:60240"/>
    </cofactor>
    <text evidence="8">Binds 2 divalent metal cations per subunit.</text>
</comment>
<evidence type="ECO:0000256" key="3">
    <source>
        <dbReference type="ARBA" id="ARBA00022670"/>
    </source>
</evidence>
<dbReference type="PANTHER" id="PTHR32481:SF0">
    <property type="entry name" value="AMINOPEPTIDASE YPDE-RELATED"/>
    <property type="match status" value="1"/>
</dbReference>
<dbReference type="Pfam" id="PF05343">
    <property type="entry name" value="Peptidase_M42"/>
    <property type="match status" value="1"/>
</dbReference>
<accession>A0A285F3X8</accession>
<dbReference type="OrthoDB" id="9772053at2"/>
<evidence type="ECO:0000256" key="8">
    <source>
        <dbReference type="PIRSR" id="PIRSR001123-2"/>
    </source>
</evidence>
<protein>
    <submittedName>
        <fullName evidence="9">Endoglucanase</fullName>
    </submittedName>
</protein>
<dbReference type="GO" id="GO:0046872">
    <property type="term" value="F:metal ion binding"/>
    <property type="evidence" value="ECO:0007669"/>
    <property type="project" value="UniProtKB-UniRule"/>
</dbReference>
<dbReference type="STRING" id="1413210.U472_10570"/>
<dbReference type="AlphaFoldDB" id="A0A285F3X8"/>
<dbReference type="PIRSF" id="PIRSF001123">
    <property type="entry name" value="PepA_GA"/>
    <property type="match status" value="1"/>
</dbReference>
<dbReference type="Gene3D" id="3.40.630.10">
    <property type="entry name" value="Zn peptidases"/>
    <property type="match status" value="1"/>
</dbReference>
<dbReference type="SUPFAM" id="SSF53187">
    <property type="entry name" value="Zn-dependent exopeptidases"/>
    <property type="match status" value="1"/>
</dbReference>
<feature type="binding site" evidence="8">
    <location>
        <position position="309"/>
    </location>
    <ligand>
        <name>Zn(2+)</name>
        <dbReference type="ChEBI" id="CHEBI:29105"/>
        <label>2</label>
    </ligand>
</feature>
<evidence type="ECO:0000313" key="9">
    <source>
        <dbReference type="EMBL" id="SNY05988.1"/>
    </source>
</evidence>
<dbReference type="EMBL" id="OBDZ01000001">
    <property type="protein sequence ID" value="SNY05988.1"/>
    <property type="molecule type" value="Genomic_DNA"/>
</dbReference>
<sequence>MLLKRLSEAIGVSSKEDEVRNIIREELVNYVDELRTDALGNLIAYKKGKQSSPRLMITAHMDEIGLMITDITDDGLLSFKPVGGIDKRVLVSKRVLVGEDKIPGVIGAKAIHLQKPNERKKPLDYKQLYIDIGTKDKKESEKLVELGTMASFDSKYEQLGEDTVKGKAFDDRVGCAALVELMKKDYDFPVYGVFTVQEEVGARGATVAAYDIEPDLALVLEGTTAADVPDIKEEGHVTKLGDGPALTFRDGAMITYKPLLDRLIKVAEDNQINYQLRKFTKAGTDGGKIYLTQEGIPTAVISVPCRYIHSPAAVMNLKDYQAMIDLADEFCHDIEKGGFLNERVD</sequence>
<comment type="similarity">
    <text evidence="1 6">Belongs to the peptidase M42 family.</text>
</comment>
<organism evidence="9 10">
    <name type="scientific">Orenia metallireducens</name>
    <dbReference type="NCBI Taxonomy" id="1413210"/>
    <lineage>
        <taxon>Bacteria</taxon>
        <taxon>Bacillati</taxon>
        <taxon>Bacillota</taxon>
        <taxon>Clostridia</taxon>
        <taxon>Halanaerobiales</taxon>
        <taxon>Halobacteroidaceae</taxon>
        <taxon>Orenia</taxon>
    </lineage>
</organism>
<proteinExistence type="inferred from homology"/>
<name>A0A285F3X8_9FIRM</name>
<dbReference type="InterPro" id="IPR008007">
    <property type="entry name" value="Peptidase_M42"/>
</dbReference>
<evidence type="ECO:0000256" key="4">
    <source>
        <dbReference type="ARBA" id="ARBA00022723"/>
    </source>
</evidence>
<feature type="binding site" evidence="8">
    <location>
        <position position="170"/>
    </location>
    <ligand>
        <name>Zn(2+)</name>
        <dbReference type="ChEBI" id="CHEBI:29105"/>
        <label>1</label>
    </ligand>
</feature>
<keyword evidence="2" id="KW-0031">Aminopeptidase</keyword>
<dbReference type="CDD" id="cd05656">
    <property type="entry name" value="M42_Frv"/>
    <property type="match status" value="1"/>
</dbReference>